<feature type="region of interest" description="Disordered" evidence="5">
    <location>
        <begin position="207"/>
        <end position="257"/>
    </location>
</feature>
<dbReference type="FunFam" id="2.40.50.140:FF:000020">
    <property type="entry name" value="60S ribosomal protein L2"/>
    <property type="match status" value="1"/>
</dbReference>
<protein>
    <recommendedName>
        <fullName evidence="4">60S ribosomal protein L2</fullName>
    </recommendedName>
</protein>
<dbReference type="PROSITE" id="PS00467">
    <property type="entry name" value="RIBOSOMAL_L2"/>
    <property type="match status" value="1"/>
</dbReference>
<comment type="similarity">
    <text evidence="1">Belongs to the universal ribosomal protein uL2 family.</text>
</comment>
<dbReference type="InterPro" id="IPR002171">
    <property type="entry name" value="Ribosomal_uL2"/>
</dbReference>
<dbReference type="InterPro" id="IPR014722">
    <property type="entry name" value="Rib_uL2_dom2"/>
</dbReference>
<dbReference type="InterPro" id="IPR012340">
    <property type="entry name" value="NA-bd_OB-fold"/>
</dbReference>
<dbReference type="FunFam" id="2.30.30.30:FF:000006">
    <property type="entry name" value="60S ribosomal protein L8"/>
    <property type="match status" value="1"/>
</dbReference>
<dbReference type="SUPFAM" id="SSF50104">
    <property type="entry name" value="Translation proteins SH3-like domain"/>
    <property type="match status" value="1"/>
</dbReference>
<dbReference type="InterPro" id="IPR014726">
    <property type="entry name" value="Ribosomal_uL2_dom3"/>
</dbReference>
<dbReference type="HAMAP" id="MF_01320_A">
    <property type="entry name" value="Ribosomal_uL2_A"/>
    <property type="match status" value="1"/>
</dbReference>
<keyword evidence="2 8" id="KW-0689">Ribosomal protein</keyword>
<dbReference type="VEuPathDB" id="AmoebaDB:EHI_150470"/>
<proteinExistence type="evidence at transcript level"/>
<dbReference type="GO" id="GO:0022625">
    <property type="term" value="C:cytosolic large ribosomal subunit"/>
    <property type="evidence" value="ECO:0007669"/>
    <property type="project" value="TreeGrafter"/>
</dbReference>
<dbReference type="SUPFAM" id="SSF50249">
    <property type="entry name" value="Nucleic acid-binding proteins"/>
    <property type="match status" value="1"/>
</dbReference>
<dbReference type="Pfam" id="PF03947">
    <property type="entry name" value="Ribosomal_L2_C"/>
    <property type="match status" value="1"/>
</dbReference>
<dbReference type="EMBL" id="AK419421">
    <property type="protein sequence ID" value="BAN38101.1"/>
    <property type="molecule type" value="mRNA"/>
</dbReference>
<dbReference type="InterPro" id="IPR023672">
    <property type="entry name" value="Ribosomal_uL2_arc_euk"/>
</dbReference>
<feature type="domain" description="Large ribosomal subunit protein uL2 RNA-binding" evidence="7">
    <location>
        <begin position="11"/>
        <end position="90"/>
    </location>
</feature>
<name>A0A060N4W8_ENTHI</name>
<dbReference type="InterPro" id="IPR022671">
    <property type="entry name" value="Ribosomal_uL2_CS"/>
</dbReference>
<dbReference type="PIRSF" id="PIRSF002158">
    <property type="entry name" value="Ribosomal_L2"/>
    <property type="match status" value="1"/>
</dbReference>
<evidence type="ECO:0000256" key="1">
    <source>
        <dbReference type="ARBA" id="ARBA00005636"/>
    </source>
</evidence>
<dbReference type="Gene3D" id="4.10.950.10">
    <property type="entry name" value="Ribosomal protein L2, domain 3"/>
    <property type="match status" value="1"/>
</dbReference>
<reference evidence="8" key="1">
    <citation type="submission" date="2012-06" db="EMBL/GenBank/DDBJ databases">
        <title>Short 5' UTR of Entamoeba genes.</title>
        <authorList>
            <person name="Hiranuka K."/>
            <person name="Kumagai M."/>
            <person name="Wakaguri H."/>
            <person name="Suzuki Y."/>
            <person name="Sugano S."/>
            <person name="Watanabe J."/>
            <person name="Makioka A."/>
        </authorList>
    </citation>
    <scope>NUCLEOTIDE SEQUENCE</scope>
    <source>
        <strain evidence="8">HM-1:IMSS</strain>
    </source>
</reference>
<evidence type="ECO:0000256" key="3">
    <source>
        <dbReference type="ARBA" id="ARBA00023274"/>
    </source>
</evidence>
<dbReference type="GO" id="GO:0002181">
    <property type="term" value="P:cytoplasmic translation"/>
    <property type="evidence" value="ECO:0007669"/>
    <property type="project" value="TreeGrafter"/>
</dbReference>
<dbReference type="FunFam" id="4.10.950.10:FF:000002">
    <property type="entry name" value="60S ribosomal protein L2"/>
    <property type="match status" value="1"/>
</dbReference>
<dbReference type="AlphaFoldDB" id="A0A060N4W8"/>
<evidence type="ECO:0000256" key="5">
    <source>
        <dbReference type="SAM" id="MobiDB-lite"/>
    </source>
</evidence>
<dbReference type="NCBIfam" id="NF007180">
    <property type="entry name" value="PRK09612.1"/>
    <property type="match status" value="1"/>
</dbReference>
<keyword evidence="3" id="KW-0687">Ribonucleoprotein</keyword>
<dbReference type="InterPro" id="IPR008991">
    <property type="entry name" value="Translation_prot_SH3-like_sf"/>
</dbReference>
<evidence type="ECO:0000259" key="6">
    <source>
        <dbReference type="SMART" id="SM01382"/>
    </source>
</evidence>
<organism evidence="8">
    <name type="scientific">Entamoeba histolytica</name>
    <dbReference type="NCBI Taxonomy" id="5759"/>
    <lineage>
        <taxon>Eukaryota</taxon>
        <taxon>Amoebozoa</taxon>
        <taxon>Evosea</taxon>
        <taxon>Archamoebae</taxon>
        <taxon>Mastigamoebida</taxon>
        <taxon>Entamoebidae</taxon>
        <taxon>Entamoeba</taxon>
    </lineage>
</organism>
<dbReference type="Gene3D" id="2.40.50.140">
    <property type="entry name" value="Nucleic acid-binding proteins"/>
    <property type="match status" value="1"/>
</dbReference>
<evidence type="ECO:0000259" key="7">
    <source>
        <dbReference type="SMART" id="SM01383"/>
    </source>
</evidence>
<sequence length="257" mass="27778">MGRRTLSQRKGRGSIFKSRSHHKLGVAQHRAIDFFERHSTVRGLVKTIEHDPGRGAPLARVVFRNPRQYGLDKELFICAEGLYSGQYIYCGSKASLHIGNVLPIGQCPEGTVVCNVESKPGDRGIIARASGNYATVISHNADNEATRIRLPSGAKKTLKSNCRAMVGIIAGGGRTEKPILKAGVAYRMYKAKRTTWPRVRGVAMNPVDHPHGGGNHQHVGHPTTLKRSSPPGQKAGKVAARRTGLIRGGNKEGAADN</sequence>
<dbReference type="PANTHER" id="PTHR13691:SF16">
    <property type="entry name" value="LARGE RIBOSOMAL SUBUNIT PROTEIN UL2"/>
    <property type="match status" value="1"/>
</dbReference>
<dbReference type="Pfam" id="PF00181">
    <property type="entry name" value="Ribosomal_L2_N"/>
    <property type="match status" value="1"/>
</dbReference>
<dbReference type="VEuPathDB" id="AmoebaDB:EHI7A_021170"/>
<dbReference type="InterPro" id="IPR022666">
    <property type="entry name" value="Ribosomal_uL2_RNA-bd_dom"/>
</dbReference>
<dbReference type="GO" id="GO:0003735">
    <property type="term" value="F:structural constituent of ribosome"/>
    <property type="evidence" value="ECO:0007669"/>
    <property type="project" value="InterPro"/>
</dbReference>
<evidence type="ECO:0000256" key="4">
    <source>
        <dbReference type="ARBA" id="ARBA00079677"/>
    </source>
</evidence>
<dbReference type="InterPro" id="IPR022669">
    <property type="entry name" value="Ribosomal_uL2_C"/>
</dbReference>
<dbReference type="SMART" id="SM01383">
    <property type="entry name" value="Ribosomal_L2"/>
    <property type="match status" value="1"/>
</dbReference>
<dbReference type="PANTHER" id="PTHR13691">
    <property type="entry name" value="RIBOSOMAL PROTEIN L2"/>
    <property type="match status" value="1"/>
</dbReference>
<dbReference type="SMART" id="SM01382">
    <property type="entry name" value="Ribosomal_L2_C"/>
    <property type="match status" value="1"/>
</dbReference>
<evidence type="ECO:0000256" key="2">
    <source>
        <dbReference type="ARBA" id="ARBA00022980"/>
    </source>
</evidence>
<evidence type="ECO:0000313" key="8">
    <source>
        <dbReference type="EMBL" id="BAN38101.1"/>
    </source>
</evidence>
<dbReference type="GO" id="GO:0003723">
    <property type="term" value="F:RNA binding"/>
    <property type="evidence" value="ECO:0007669"/>
    <property type="project" value="InterPro"/>
</dbReference>
<dbReference type="VEuPathDB" id="AmoebaDB:EHI5A_031360"/>
<dbReference type="Gene3D" id="2.30.30.30">
    <property type="match status" value="1"/>
</dbReference>
<feature type="domain" description="Large ribosomal subunit protein uL2 C-terminal" evidence="6">
    <location>
        <begin position="96"/>
        <end position="231"/>
    </location>
</feature>
<accession>A0A060N4W8</accession>